<evidence type="ECO:0000313" key="7">
    <source>
        <dbReference type="EMBL" id="NYI86437.1"/>
    </source>
</evidence>
<comment type="caution">
    <text evidence="7">The sequence shown here is derived from an EMBL/GenBank/DDBJ whole genome shotgun (WGS) entry which is preliminary data.</text>
</comment>
<evidence type="ECO:0000259" key="6">
    <source>
        <dbReference type="PROSITE" id="PS50977"/>
    </source>
</evidence>
<evidence type="ECO:0000313" key="8">
    <source>
        <dbReference type="Proteomes" id="UP000587002"/>
    </source>
</evidence>
<dbReference type="RefSeq" id="WP_179724201.1">
    <property type="nucleotide sequence ID" value="NZ_BAABFH010000001.1"/>
</dbReference>
<dbReference type="EMBL" id="JACCFJ010000001">
    <property type="protein sequence ID" value="NYI86437.1"/>
    <property type="molecule type" value="Genomic_DNA"/>
</dbReference>
<evidence type="ECO:0000256" key="3">
    <source>
        <dbReference type="ARBA" id="ARBA00023125"/>
    </source>
</evidence>
<name>A0A853AUW0_9PSEU</name>
<evidence type="ECO:0000256" key="4">
    <source>
        <dbReference type="ARBA" id="ARBA00023163"/>
    </source>
</evidence>
<dbReference type="PRINTS" id="PR00455">
    <property type="entry name" value="HTHTETR"/>
</dbReference>
<dbReference type="InterPro" id="IPR003012">
    <property type="entry name" value="Tet_transcr_reg_TetR"/>
</dbReference>
<feature type="DNA-binding region" description="H-T-H motif" evidence="5">
    <location>
        <begin position="35"/>
        <end position="54"/>
    </location>
</feature>
<sequence>MPTSRTRGQRAGLTRQDVLAAALRLVDREGLAVLSMRRLGAELGVEAMTLYHYVANKEALLDGVVEQLLAEAGPPQTGGDSWQDALRTYAHALRETLLAHPNAVPLIVSRPAVTSRNLAVMEGVLEVLRASGFSLEVGLDVLFSLAGFVVGDVVTAAGGGQAEATEQVRQLSDVDPAEFPLLAEAASRAGSRAGARSRFDFALEAMLVGFERARTAEITR</sequence>
<evidence type="ECO:0000256" key="5">
    <source>
        <dbReference type="PROSITE-ProRule" id="PRU00335"/>
    </source>
</evidence>
<keyword evidence="8" id="KW-1185">Reference proteome</keyword>
<organism evidence="7 8">
    <name type="scientific">Saccharopolyspora hordei</name>
    <dbReference type="NCBI Taxonomy" id="1838"/>
    <lineage>
        <taxon>Bacteria</taxon>
        <taxon>Bacillati</taxon>
        <taxon>Actinomycetota</taxon>
        <taxon>Actinomycetes</taxon>
        <taxon>Pseudonocardiales</taxon>
        <taxon>Pseudonocardiaceae</taxon>
        <taxon>Saccharopolyspora</taxon>
    </lineage>
</organism>
<dbReference type="AlphaFoldDB" id="A0A853AUW0"/>
<gene>
    <name evidence="7" type="ORF">HNR68_005067</name>
</gene>
<dbReference type="Gene3D" id="1.10.357.10">
    <property type="entry name" value="Tetracycline Repressor, domain 2"/>
    <property type="match status" value="1"/>
</dbReference>
<dbReference type="PRINTS" id="PR00400">
    <property type="entry name" value="TETREPRESSOR"/>
</dbReference>
<dbReference type="SUPFAM" id="SSF46689">
    <property type="entry name" value="Homeodomain-like"/>
    <property type="match status" value="1"/>
</dbReference>
<keyword evidence="1" id="KW-0678">Repressor</keyword>
<dbReference type="InterPro" id="IPR009057">
    <property type="entry name" value="Homeodomain-like_sf"/>
</dbReference>
<dbReference type="SUPFAM" id="SSF48498">
    <property type="entry name" value="Tetracyclin repressor-like, C-terminal domain"/>
    <property type="match status" value="1"/>
</dbReference>
<accession>A0A853AUW0</accession>
<keyword evidence="3 5" id="KW-0238">DNA-binding</keyword>
<dbReference type="InterPro" id="IPR050109">
    <property type="entry name" value="HTH-type_TetR-like_transc_reg"/>
</dbReference>
<keyword evidence="4" id="KW-0804">Transcription</keyword>
<dbReference type="PROSITE" id="PS50977">
    <property type="entry name" value="HTH_TETR_2"/>
    <property type="match status" value="1"/>
</dbReference>
<reference evidence="7 8" key="1">
    <citation type="submission" date="2020-07" db="EMBL/GenBank/DDBJ databases">
        <title>Sequencing the genomes of 1000 actinobacteria strains.</title>
        <authorList>
            <person name="Klenk H.-P."/>
        </authorList>
    </citation>
    <scope>NUCLEOTIDE SEQUENCE [LARGE SCALE GENOMIC DNA]</scope>
    <source>
        <strain evidence="7 8">DSM 44065</strain>
    </source>
</reference>
<proteinExistence type="predicted"/>
<dbReference type="InterPro" id="IPR036271">
    <property type="entry name" value="Tet_transcr_reg_TetR-rel_C_sf"/>
</dbReference>
<feature type="domain" description="HTH tetR-type" evidence="6">
    <location>
        <begin position="12"/>
        <end position="72"/>
    </location>
</feature>
<protein>
    <submittedName>
        <fullName evidence="7">AcrR family transcriptional regulator</fullName>
    </submittedName>
</protein>
<dbReference type="Pfam" id="PF02909">
    <property type="entry name" value="TetR_C_1"/>
    <property type="match status" value="1"/>
</dbReference>
<dbReference type="InterPro" id="IPR001647">
    <property type="entry name" value="HTH_TetR"/>
</dbReference>
<dbReference type="GO" id="GO:0000976">
    <property type="term" value="F:transcription cis-regulatory region binding"/>
    <property type="evidence" value="ECO:0007669"/>
    <property type="project" value="TreeGrafter"/>
</dbReference>
<evidence type="ECO:0000256" key="1">
    <source>
        <dbReference type="ARBA" id="ARBA00022491"/>
    </source>
</evidence>
<evidence type="ECO:0000256" key="2">
    <source>
        <dbReference type="ARBA" id="ARBA00023015"/>
    </source>
</evidence>
<dbReference type="GO" id="GO:0003700">
    <property type="term" value="F:DNA-binding transcription factor activity"/>
    <property type="evidence" value="ECO:0007669"/>
    <property type="project" value="TreeGrafter"/>
</dbReference>
<dbReference type="PANTHER" id="PTHR30055:SF151">
    <property type="entry name" value="TRANSCRIPTIONAL REGULATORY PROTEIN"/>
    <property type="match status" value="1"/>
</dbReference>
<dbReference type="GO" id="GO:0045892">
    <property type="term" value="P:negative regulation of DNA-templated transcription"/>
    <property type="evidence" value="ECO:0007669"/>
    <property type="project" value="InterPro"/>
</dbReference>
<keyword evidence="2" id="KW-0805">Transcription regulation</keyword>
<dbReference type="Pfam" id="PF00440">
    <property type="entry name" value="TetR_N"/>
    <property type="match status" value="1"/>
</dbReference>
<dbReference type="Proteomes" id="UP000587002">
    <property type="component" value="Unassembled WGS sequence"/>
</dbReference>
<dbReference type="InterPro" id="IPR004111">
    <property type="entry name" value="Repressor_TetR_C"/>
</dbReference>
<dbReference type="PANTHER" id="PTHR30055">
    <property type="entry name" value="HTH-TYPE TRANSCRIPTIONAL REGULATOR RUTR"/>
    <property type="match status" value="1"/>
</dbReference>
<dbReference type="GO" id="GO:0046677">
    <property type="term" value="P:response to antibiotic"/>
    <property type="evidence" value="ECO:0007669"/>
    <property type="project" value="InterPro"/>
</dbReference>